<dbReference type="Proteomes" id="UP000199391">
    <property type="component" value="Unassembled WGS sequence"/>
</dbReference>
<evidence type="ECO:0000256" key="1">
    <source>
        <dbReference type="ARBA" id="ARBA00004651"/>
    </source>
</evidence>
<dbReference type="InterPro" id="IPR035965">
    <property type="entry name" value="PAS-like_dom_sf"/>
</dbReference>
<comment type="subcellular location">
    <subcellularLocation>
        <location evidence="1">Cell membrane</location>
        <topology evidence="1">Multi-pass membrane protein</topology>
    </subcellularLocation>
</comment>
<evidence type="ECO:0000256" key="3">
    <source>
        <dbReference type="ARBA" id="ARBA00022692"/>
    </source>
</evidence>
<dbReference type="STRING" id="1035707.SAMN05216552_1003123"/>
<dbReference type="Pfam" id="PF08448">
    <property type="entry name" value="PAS_4"/>
    <property type="match status" value="1"/>
</dbReference>
<dbReference type="Gene3D" id="3.30.70.270">
    <property type="match status" value="1"/>
</dbReference>
<dbReference type="InterPro" id="IPR043128">
    <property type="entry name" value="Rev_trsase/Diguanyl_cyclase"/>
</dbReference>
<dbReference type="SUPFAM" id="SSF55785">
    <property type="entry name" value="PYP-like sensor domain (PAS domain)"/>
    <property type="match status" value="2"/>
</dbReference>
<dbReference type="CDD" id="cd12915">
    <property type="entry name" value="PDC2_DGC_like"/>
    <property type="match status" value="1"/>
</dbReference>
<dbReference type="PANTHER" id="PTHR44757:SF2">
    <property type="entry name" value="BIOFILM ARCHITECTURE MAINTENANCE PROTEIN MBAA"/>
    <property type="match status" value="1"/>
</dbReference>
<evidence type="ECO:0000259" key="6">
    <source>
        <dbReference type="PROSITE" id="PS50112"/>
    </source>
</evidence>
<evidence type="ECO:0000256" key="5">
    <source>
        <dbReference type="ARBA" id="ARBA00023136"/>
    </source>
</evidence>
<feature type="domain" description="PAS" evidence="6">
    <location>
        <begin position="447"/>
        <end position="491"/>
    </location>
</feature>
<keyword evidence="4" id="KW-1133">Transmembrane helix</keyword>
<protein>
    <submittedName>
        <fullName evidence="9">PAS domain S-box-containing protein/diguanylate cyclase (GGDEF) domain-containing protein</fullName>
    </submittedName>
</protein>
<dbReference type="Pfam" id="PF02743">
    <property type="entry name" value="dCache_1"/>
    <property type="match status" value="1"/>
</dbReference>
<dbReference type="Pfam" id="PF00990">
    <property type="entry name" value="GGDEF"/>
    <property type="match status" value="1"/>
</dbReference>
<dbReference type="InterPro" id="IPR033479">
    <property type="entry name" value="dCache_1"/>
</dbReference>
<dbReference type="CDD" id="cd01948">
    <property type="entry name" value="EAL"/>
    <property type="match status" value="1"/>
</dbReference>
<dbReference type="PROSITE" id="PS50883">
    <property type="entry name" value="EAL"/>
    <property type="match status" value="1"/>
</dbReference>
<dbReference type="SUPFAM" id="SSF141868">
    <property type="entry name" value="EAL domain-like"/>
    <property type="match status" value="1"/>
</dbReference>
<dbReference type="Pfam" id="PF00563">
    <property type="entry name" value="EAL"/>
    <property type="match status" value="1"/>
</dbReference>
<dbReference type="InterPro" id="IPR000160">
    <property type="entry name" value="GGDEF_dom"/>
</dbReference>
<organism evidence="9 10">
    <name type="scientific">Pseudoduganella namucuonensis</name>
    <dbReference type="NCBI Taxonomy" id="1035707"/>
    <lineage>
        <taxon>Bacteria</taxon>
        <taxon>Pseudomonadati</taxon>
        <taxon>Pseudomonadota</taxon>
        <taxon>Betaproteobacteria</taxon>
        <taxon>Burkholderiales</taxon>
        <taxon>Oxalobacteraceae</taxon>
        <taxon>Telluria group</taxon>
        <taxon>Pseudoduganella</taxon>
    </lineage>
</organism>
<dbReference type="SMART" id="SM00267">
    <property type="entry name" value="GGDEF"/>
    <property type="match status" value="1"/>
</dbReference>
<dbReference type="NCBIfam" id="TIGR00229">
    <property type="entry name" value="sensory_box"/>
    <property type="match status" value="2"/>
</dbReference>
<dbReference type="GO" id="GO:0005886">
    <property type="term" value="C:plasma membrane"/>
    <property type="evidence" value="ECO:0007669"/>
    <property type="project" value="UniProtKB-SubCell"/>
</dbReference>
<feature type="domain" description="GGDEF" evidence="8">
    <location>
        <begin position="604"/>
        <end position="737"/>
    </location>
</feature>
<evidence type="ECO:0000256" key="4">
    <source>
        <dbReference type="ARBA" id="ARBA00022989"/>
    </source>
</evidence>
<dbReference type="PROSITE" id="PS50887">
    <property type="entry name" value="GGDEF"/>
    <property type="match status" value="1"/>
</dbReference>
<dbReference type="EMBL" id="FPBO01000003">
    <property type="protein sequence ID" value="SFU44577.1"/>
    <property type="molecule type" value="Genomic_DNA"/>
</dbReference>
<dbReference type="AlphaFoldDB" id="A0A1I7G817"/>
<evidence type="ECO:0000313" key="9">
    <source>
        <dbReference type="EMBL" id="SFU44577.1"/>
    </source>
</evidence>
<dbReference type="GO" id="GO:0003824">
    <property type="term" value="F:catalytic activity"/>
    <property type="evidence" value="ECO:0007669"/>
    <property type="project" value="UniProtKB-ARBA"/>
</dbReference>
<dbReference type="Pfam" id="PF13426">
    <property type="entry name" value="PAS_9"/>
    <property type="match status" value="1"/>
</dbReference>
<dbReference type="InterPro" id="IPR013656">
    <property type="entry name" value="PAS_4"/>
</dbReference>
<dbReference type="SUPFAM" id="SSF55073">
    <property type="entry name" value="Nucleotide cyclase"/>
    <property type="match status" value="1"/>
</dbReference>
<dbReference type="InterPro" id="IPR000014">
    <property type="entry name" value="PAS"/>
</dbReference>
<evidence type="ECO:0000259" key="7">
    <source>
        <dbReference type="PROSITE" id="PS50883"/>
    </source>
</evidence>
<dbReference type="PANTHER" id="PTHR44757">
    <property type="entry name" value="DIGUANYLATE CYCLASE DGCP"/>
    <property type="match status" value="1"/>
</dbReference>
<sequence>MLAGLIAMALLASALVGWQIRSSALERQAALQRQTEQFVRAMEAHVMYAIQFVDLSLIGYANAIKVLPPEQSRSPETLNAMLSSHGSSFTHDFWITILDARGKAVATSTDLAVAGTDYSDRDYFQAHKNGVIQGLFIGGPGLGRVSGQKLFFLSRRIESANGEFLGVIVAPLDATRFATVFENSRIAQDVSIALVHKNGRVIARAPNFDTAFNFDLSKTILFESLAKSPSGSYRTVSKIDKLPRIFSYRSMDKLPLVVAVGSSDLDAVWFSGPAFMVGVPGLALLLVLMVVSGHFALRSYAKVEEREARYRQLYVSSRDTEEKLSASEQRLRLIADNLPIVITYVDRDERYTFTNQRFEQAFDLLPGTALGLDVAQVIGRNAYALSEPYLRKALAGEIVSFERPLTTRAGERWDAITYVPDVGADGQVRGLIVMAENITERRAGEESMKLAALMYENSSEGMMVTDFDGLILSVNPAFSRISGYSEEEVKGHWAYELTSGRQDYEFFHKMRHAIIHTGQWEGEVWHQNKHGEHYLVSLRFNAVFDKHGVAYRRVALFSDITKKKANEELIWKQANFDALTGLPNRRMFQERLRQEMRKSDRAHLPMALVFIDLDGFKEVNDTLGHDTGDILLKDVARRLLQSVRSTDTVARLGGDEFTVILGELRDPADVLRIAQDILKASATPFQLGNEVVHISASIGITLYPDDAHDAETLVKNADQAMYAAKQQGRDRFNYFAPFMQEASRARVALANELRDALCGDQLRVLFQPIVELDSGRIRKAEALVRWQHPTRGLLGPADFITIAEHTGAIVGIGDWVFRQAARHAKRMQQLHDPDFQVAVNNSAWQFREGGSNFGEWLDFLDEIQLHPRSVIIEVKESLLLEANHEVGRKLQALHEAEIQLSLDDFGTGYCSVAFLKRYNLDFLKIDPAFFTNLADGADGGAICAAMVGLAHKMGIQIIAEGLETAANMRTLRDAGCDFGQGYLFSRPLSGEELASLMGSVDKSMDIHRTACE</sequence>
<dbReference type="FunFam" id="3.30.70.270:FF:000001">
    <property type="entry name" value="Diguanylate cyclase domain protein"/>
    <property type="match status" value="1"/>
</dbReference>
<dbReference type="CDD" id="cd00130">
    <property type="entry name" value="PAS"/>
    <property type="match status" value="2"/>
</dbReference>
<gene>
    <name evidence="9" type="ORF">SAMN05216552_1003123</name>
</gene>
<evidence type="ECO:0000256" key="2">
    <source>
        <dbReference type="ARBA" id="ARBA00022475"/>
    </source>
</evidence>
<keyword evidence="10" id="KW-1185">Reference proteome</keyword>
<dbReference type="InterPro" id="IPR001633">
    <property type="entry name" value="EAL_dom"/>
</dbReference>
<dbReference type="InterPro" id="IPR029787">
    <property type="entry name" value="Nucleotide_cyclase"/>
</dbReference>
<keyword evidence="5" id="KW-0472">Membrane</keyword>
<dbReference type="CDD" id="cd01949">
    <property type="entry name" value="GGDEF"/>
    <property type="match status" value="1"/>
</dbReference>
<dbReference type="CDD" id="cd12914">
    <property type="entry name" value="PDC1_DGC_like"/>
    <property type="match status" value="1"/>
</dbReference>
<dbReference type="SMART" id="SM00052">
    <property type="entry name" value="EAL"/>
    <property type="match status" value="1"/>
</dbReference>
<dbReference type="SMART" id="SM00091">
    <property type="entry name" value="PAS"/>
    <property type="match status" value="2"/>
</dbReference>
<name>A0A1I7G817_9BURK</name>
<evidence type="ECO:0000259" key="8">
    <source>
        <dbReference type="PROSITE" id="PS50887"/>
    </source>
</evidence>
<dbReference type="InterPro" id="IPR035919">
    <property type="entry name" value="EAL_sf"/>
</dbReference>
<dbReference type="InterPro" id="IPR052155">
    <property type="entry name" value="Biofilm_reg_signaling"/>
</dbReference>
<dbReference type="Gene3D" id="3.20.20.450">
    <property type="entry name" value="EAL domain"/>
    <property type="match status" value="1"/>
</dbReference>
<evidence type="ECO:0000313" key="10">
    <source>
        <dbReference type="Proteomes" id="UP000199391"/>
    </source>
</evidence>
<proteinExistence type="predicted"/>
<dbReference type="NCBIfam" id="TIGR00254">
    <property type="entry name" value="GGDEF"/>
    <property type="match status" value="1"/>
</dbReference>
<keyword evidence="2" id="KW-1003">Cell membrane</keyword>
<dbReference type="Gene3D" id="3.30.450.20">
    <property type="entry name" value="PAS domain"/>
    <property type="match status" value="4"/>
</dbReference>
<feature type="domain" description="EAL" evidence="7">
    <location>
        <begin position="746"/>
        <end position="1001"/>
    </location>
</feature>
<reference evidence="10" key="1">
    <citation type="submission" date="2016-10" db="EMBL/GenBank/DDBJ databases">
        <authorList>
            <person name="Varghese N."/>
            <person name="Submissions S."/>
        </authorList>
    </citation>
    <scope>NUCLEOTIDE SEQUENCE [LARGE SCALE GENOMIC DNA]</scope>
    <source>
        <strain evidence="10">CGMCC 1.11014</strain>
    </source>
</reference>
<dbReference type="PROSITE" id="PS50112">
    <property type="entry name" value="PAS"/>
    <property type="match status" value="1"/>
</dbReference>
<accession>A0A1I7G817</accession>
<keyword evidence="3" id="KW-0812">Transmembrane</keyword>